<dbReference type="GO" id="GO:0016740">
    <property type="term" value="F:transferase activity"/>
    <property type="evidence" value="ECO:0007669"/>
    <property type="project" value="UniProtKB-KW"/>
</dbReference>
<dbReference type="SUPFAM" id="SSF53448">
    <property type="entry name" value="Nucleotide-diphospho-sugar transferases"/>
    <property type="match status" value="1"/>
</dbReference>
<evidence type="ECO:0000313" key="2">
    <source>
        <dbReference type="EMBL" id="ERT09003.1"/>
    </source>
</evidence>
<evidence type="ECO:0000313" key="3">
    <source>
        <dbReference type="Proteomes" id="UP000017127"/>
    </source>
</evidence>
<feature type="domain" description="Glycosyltransferase 2-like prokaryotic type" evidence="1">
    <location>
        <begin position="5"/>
        <end position="210"/>
    </location>
</feature>
<dbReference type="AlphaFoldDB" id="U7QM96"/>
<dbReference type="PATRIC" id="fig|1348334.3.peg.1051"/>
<proteinExistence type="predicted"/>
<dbReference type="Pfam" id="PF10111">
    <property type="entry name" value="Glyco_tranf_2_2"/>
    <property type="match status" value="1"/>
</dbReference>
<evidence type="ECO:0000259" key="1">
    <source>
        <dbReference type="Pfam" id="PF10111"/>
    </source>
</evidence>
<dbReference type="OrthoDB" id="9812327at2"/>
<accession>U7QM96</accession>
<sequence>MPQVSVIIPVYNGEKTIRETIKSVLDQTFTDFELIIINDGSTDKTPEILENISDSRIKIFSFTNSGSSTSRNRGIDRASGKYIAFIDADDLWKPDKLEAQFNTLQANPEAAVAYSWTDYIDETGQFLRRGPHCNFSGNVYAKLLLADFIGSGSNPMIRTQVFSEVGTFNESLRYVEDWEMWLRLAARYSFVVVPFVQVFYRKYAYSMSYNVWGMEAASLQILEQAFAEAPKSIQSLKATCLGNRYKGLTTMALEAKPERLRALKAASLFWKTVGYDSSLVKTRTFYKVLLKITAMAVLPSSLAQACFTRFERVFNTTTLSGYARLDDR</sequence>
<gene>
    <name evidence="2" type="ORF">M595_1075</name>
</gene>
<dbReference type="EMBL" id="AUZM01000006">
    <property type="protein sequence ID" value="ERT09003.1"/>
    <property type="molecule type" value="Genomic_DNA"/>
</dbReference>
<comment type="caution">
    <text evidence="2">The sequence shown here is derived from an EMBL/GenBank/DDBJ whole genome shotgun (WGS) entry which is preliminary data.</text>
</comment>
<dbReference type="CDD" id="cd00761">
    <property type="entry name" value="Glyco_tranf_GTA_type"/>
    <property type="match status" value="1"/>
</dbReference>
<dbReference type="InterPro" id="IPR029044">
    <property type="entry name" value="Nucleotide-diphossugar_trans"/>
</dbReference>
<protein>
    <submittedName>
        <fullName evidence="2">Glycosyl transferase 2 family protein</fullName>
    </submittedName>
</protein>
<keyword evidence="2" id="KW-0808">Transferase</keyword>
<dbReference type="PANTHER" id="PTHR43685">
    <property type="entry name" value="GLYCOSYLTRANSFERASE"/>
    <property type="match status" value="1"/>
</dbReference>
<dbReference type="InterPro" id="IPR050834">
    <property type="entry name" value="Glycosyltransf_2"/>
</dbReference>
<dbReference type="Proteomes" id="UP000017127">
    <property type="component" value="Unassembled WGS sequence"/>
</dbReference>
<keyword evidence="3" id="KW-1185">Reference proteome</keyword>
<dbReference type="RefSeq" id="WP_023064834.1">
    <property type="nucleotide sequence ID" value="NZ_AUZM01000006.1"/>
</dbReference>
<name>U7QM96_9CYAN</name>
<reference evidence="2 3" key="1">
    <citation type="journal article" date="2013" name="Front. Microbiol.">
        <title>Comparative genomic analyses of the cyanobacterium, Lyngbya aestuarii BL J, a powerful hydrogen producer.</title>
        <authorList>
            <person name="Kothari A."/>
            <person name="Vaughn M."/>
            <person name="Garcia-Pichel F."/>
        </authorList>
    </citation>
    <scope>NUCLEOTIDE SEQUENCE [LARGE SCALE GENOMIC DNA]</scope>
    <source>
        <strain evidence="2 3">BL J</strain>
    </source>
</reference>
<dbReference type="InterPro" id="IPR019290">
    <property type="entry name" value="GlycosylTrfase-like_prok"/>
</dbReference>
<dbReference type="PANTHER" id="PTHR43685:SF2">
    <property type="entry name" value="GLYCOSYLTRANSFERASE 2-LIKE DOMAIN-CONTAINING PROTEIN"/>
    <property type="match status" value="1"/>
</dbReference>
<organism evidence="2 3">
    <name type="scientific">Lyngbya aestuarii BL J</name>
    <dbReference type="NCBI Taxonomy" id="1348334"/>
    <lineage>
        <taxon>Bacteria</taxon>
        <taxon>Bacillati</taxon>
        <taxon>Cyanobacteriota</taxon>
        <taxon>Cyanophyceae</taxon>
        <taxon>Oscillatoriophycideae</taxon>
        <taxon>Oscillatoriales</taxon>
        <taxon>Microcoleaceae</taxon>
        <taxon>Lyngbya</taxon>
    </lineage>
</organism>
<dbReference type="Gene3D" id="3.90.550.10">
    <property type="entry name" value="Spore Coat Polysaccharide Biosynthesis Protein SpsA, Chain A"/>
    <property type="match status" value="1"/>
</dbReference>